<protein>
    <recommendedName>
        <fullName evidence="11 14">Protoheme IX farnesyltransferase</fullName>
        <ecNumber evidence="3 14">2.5.1.141</ecNumber>
    </recommendedName>
    <alternativeName>
        <fullName evidence="12 14">Heme B farnesyltransferase</fullName>
    </alternativeName>
    <alternativeName>
        <fullName evidence="10 14">Heme O synthase</fullName>
    </alternativeName>
</protein>
<evidence type="ECO:0000256" key="3">
    <source>
        <dbReference type="ARBA" id="ARBA00012292"/>
    </source>
</evidence>
<dbReference type="NCBIfam" id="NF003349">
    <property type="entry name" value="PRK04375.1-2"/>
    <property type="match status" value="1"/>
</dbReference>
<dbReference type="InterPro" id="IPR030470">
    <property type="entry name" value="UbiA_prenylTrfase_CS"/>
</dbReference>
<dbReference type="UniPathway" id="UPA00834">
    <property type="reaction ID" value="UER00712"/>
</dbReference>
<evidence type="ECO:0000256" key="5">
    <source>
        <dbReference type="ARBA" id="ARBA00022679"/>
    </source>
</evidence>
<dbReference type="PANTHER" id="PTHR43448:SF7">
    <property type="entry name" value="4-HYDROXYBENZOATE SOLANESYLTRANSFERASE"/>
    <property type="match status" value="1"/>
</dbReference>
<comment type="pathway">
    <text evidence="2 14">Porphyrin-containing compound metabolism; heme O biosynthesis; heme O from protoheme: step 1/1.</text>
</comment>
<evidence type="ECO:0000256" key="14">
    <source>
        <dbReference type="HAMAP-Rule" id="MF_00154"/>
    </source>
</evidence>
<dbReference type="InterPro" id="IPR006369">
    <property type="entry name" value="Protohaem_IX_farnesylTrfase"/>
</dbReference>
<keyword evidence="4 14" id="KW-1003">Cell membrane</keyword>
<feature type="transmembrane region" description="Helical" evidence="14">
    <location>
        <begin position="129"/>
        <end position="148"/>
    </location>
</feature>
<feature type="transmembrane region" description="Helical" evidence="14">
    <location>
        <begin position="60"/>
        <end position="80"/>
    </location>
</feature>
<dbReference type="GO" id="GO:0008495">
    <property type="term" value="F:protoheme IX farnesyltransferase activity"/>
    <property type="evidence" value="ECO:0007669"/>
    <property type="project" value="UniProtKB-UniRule"/>
</dbReference>
<dbReference type="GO" id="GO:0005886">
    <property type="term" value="C:plasma membrane"/>
    <property type="evidence" value="ECO:0007669"/>
    <property type="project" value="UniProtKB-SubCell"/>
</dbReference>
<comment type="similarity">
    <text evidence="14">Belongs to the UbiA prenyltransferase family. Protoheme IX farnesyltransferase subfamily.</text>
</comment>
<name>A0A6N6VG50_9HYPH</name>
<evidence type="ECO:0000256" key="6">
    <source>
        <dbReference type="ARBA" id="ARBA00022692"/>
    </source>
</evidence>
<feature type="transmembrane region" description="Helical" evidence="14">
    <location>
        <begin position="229"/>
        <end position="246"/>
    </location>
</feature>
<accession>A0A6N6VG50</accession>
<dbReference type="AlphaFoldDB" id="A0A6N6VG50"/>
<comment type="caution">
    <text evidence="15">The sequence shown here is derived from an EMBL/GenBank/DDBJ whole genome shotgun (WGS) entry which is preliminary data.</text>
</comment>
<dbReference type="GO" id="GO:0048034">
    <property type="term" value="P:heme O biosynthetic process"/>
    <property type="evidence" value="ECO:0007669"/>
    <property type="project" value="UniProtKB-UniRule"/>
</dbReference>
<dbReference type="NCBIfam" id="TIGR01473">
    <property type="entry name" value="cyoE_ctaB"/>
    <property type="match status" value="1"/>
</dbReference>
<keyword evidence="6 14" id="KW-0812">Transmembrane</keyword>
<dbReference type="HAMAP" id="MF_00154">
    <property type="entry name" value="CyoE_CtaB"/>
    <property type="match status" value="1"/>
</dbReference>
<dbReference type="PROSITE" id="PS00943">
    <property type="entry name" value="UBIA"/>
    <property type="match status" value="1"/>
</dbReference>
<evidence type="ECO:0000256" key="12">
    <source>
        <dbReference type="ARBA" id="ARBA00042475"/>
    </source>
</evidence>
<dbReference type="EC" id="2.5.1.141" evidence="3 14"/>
<evidence type="ECO:0000313" key="15">
    <source>
        <dbReference type="EMBL" id="KAB7739863.1"/>
    </source>
</evidence>
<feature type="transmembrane region" description="Helical" evidence="14">
    <location>
        <begin position="292"/>
        <end position="313"/>
    </location>
</feature>
<dbReference type="CDD" id="cd13957">
    <property type="entry name" value="PT_UbiA_Cox10"/>
    <property type="match status" value="1"/>
</dbReference>
<dbReference type="InterPro" id="IPR000537">
    <property type="entry name" value="UbiA_prenyltransferase"/>
</dbReference>
<evidence type="ECO:0000256" key="13">
    <source>
        <dbReference type="ARBA" id="ARBA00047690"/>
    </source>
</evidence>
<feature type="transmembrane region" description="Helical" evidence="14">
    <location>
        <begin position="155"/>
        <end position="174"/>
    </location>
</feature>
<dbReference type="Proteomes" id="UP000468901">
    <property type="component" value="Unassembled WGS sequence"/>
</dbReference>
<evidence type="ECO:0000256" key="8">
    <source>
        <dbReference type="ARBA" id="ARBA00023133"/>
    </source>
</evidence>
<comment type="function">
    <text evidence="14">Converts heme B (protoheme IX) to heme O by substitution of the vinyl group on carbon 2 of heme B porphyrin ring with a hydroxyethyl farnesyl side group.</text>
</comment>
<keyword evidence="8 14" id="KW-0350">Heme biosynthesis</keyword>
<dbReference type="RefSeq" id="WP_152216244.1">
    <property type="nucleotide sequence ID" value="NZ_JBAQYD010000110.1"/>
</dbReference>
<feature type="transmembrane region" description="Helical" evidence="14">
    <location>
        <begin position="252"/>
        <end position="272"/>
    </location>
</feature>
<evidence type="ECO:0000256" key="9">
    <source>
        <dbReference type="ARBA" id="ARBA00023136"/>
    </source>
</evidence>
<comment type="catalytic activity">
    <reaction evidence="13 14">
        <text>heme b + (2E,6E)-farnesyl diphosphate + H2O = Fe(II)-heme o + diphosphate</text>
        <dbReference type="Rhea" id="RHEA:28070"/>
        <dbReference type="ChEBI" id="CHEBI:15377"/>
        <dbReference type="ChEBI" id="CHEBI:33019"/>
        <dbReference type="ChEBI" id="CHEBI:60344"/>
        <dbReference type="ChEBI" id="CHEBI:60530"/>
        <dbReference type="ChEBI" id="CHEBI:175763"/>
        <dbReference type="EC" id="2.5.1.141"/>
    </reaction>
</comment>
<feature type="transmembrane region" description="Helical" evidence="14">
    <location>
        <begin position="101"/>
        <end position="123"/>
    </location>
</feature>
<dbReference type="Gene3D" id="1.10.357.140">
    <property type="entry name" value="UbiA prenyltransferase"/>
    <property type="match status" value="1"/>
</dbReference>
<keyword evidence="9 14" id="KW-0472">Membrane</keyword>
<evidence type="ECO:0000256" key="7">
    <source>
        <dbReference type="ARBA" id="ARBA00022989"/>
    </source>
</evidence>
<organism evidence="15 16">
    <name type="scientific">Parvibaculum sedimenti</name>
    <dbReference type="NCBI Taxonomy" id="2608632"/>
    <lineage>
        <taxon>Bacteria</taxon>
        <taxon>Pseudomonadati</taxon>
        <taxon>Pseudomonadota</taxon>
        <taxon>Alphaproteobacteria</taxon>
        <taxon>Hyphomicrobiales</taxon>
        <taxon>Parvibaculaceae</taxon>
        <taxon>Parvibaculum</taxon>
    </lineage>
</organism>
<keyword evidence="5 14" id="KW-0808">Transferase</keyword>
<evidence type="ECO:0000256" key="2">
    <source>
        <dbReference type="ARBA" id="ARBA00004919"/>
    </source>
</evidence>
<feature type="transmembrane region" description="Helical" evidence="14">
    <location>
        <begin position="180"/>
        <end position="203"/>
    </location>
</feature>
<keyword evidence="7 14" id="KW-1133">Transmembrane helix</keyword>
<dbReference type="EMBL" id="WESC01000008">
    <property type="protein sequence ID" value="KAB7739863.1"/>
    <property type="molecule type" value="Genomic_DNA"/>
</dbReference>
<reference evidence="15 16" key="1">
    <citation type="submission" date="2019-09" db="EMBL/GenBank/DDBJ databases">
        <title>Parvibaculum sedimenti sp. nov., isolated from sediment.</title>
        <authorList>
            <person name="Wang Y."/>
        </authorList>
    </citation>
    <scope>NUCLEOTIDE SEQUENCE [LARGE SCALE GENOMIC DNA]</scope>
    <source>
        <strain evidence="15 16">HXT-9</strain>
    </source>
</reference>
<evidence type="ECO:0000256" key="4">
    <source>
        <dbReference type="ARBA" id="ARBA00022475"/>
    </source>
</evidence>
<evidence type="ECO:0000256" key="1">
    <source>
        <dbReference type="ARBA" id="ARBA00004651"/>
    </source>
</evidence>
<comment type="subcellular location">
    <subcellularLocation>
        <location evidence="1 14">Cell membrane</location>
        <topology evidence="1 14">Multi-pass membrane protein</topology>
    </subcellularLocation>
</comment>
<evidence type="ECO:0000313" key="16">
    <source>
        <dbReference type="Proteomes" id="UP000468901"/>
    </source>
</evidence>
<feature type="transmembrane region" description="Helical" evidence="14">
    <location>
        <begin position="35"/>
        <end position="54"/>
    </location>
</feature>
<dbReference type="Pfam" id="PF01040">
    <property type="entry name" value="UbiA"/>
    <property type="match status" value="1"/>
</dbReference>
<sequence>MSDSSIASERLGSEALPQSGMASPRDYFELLKPRVMSLVVFTGLVGLVVAPGHINPVIAFTALLCIAIGAGASGALNMWYDADIDAKMARTANRPIPAGRVTPGEAFAWGITLSVGSVLTMALAVNNTAAFLLAFTIFFYAVIYTMGLKRRTPQNIVIGGAAGAFPPMIGWAAVTGNVTIPSIVLFLIIFMWTPPHFWALALFRSKDYKDAGVPMLPVVAGEAETRRQILIYSVLLVPVTLAPGFLGFAGFIYTGVTAVLGAVFLVFAWRVFASRADTDVAKAAQDKAAKHLFAYSILYLFLLFSTLLVEHAFGFSIPFGM</sequence>
<comment type="miscellaneous">
    <text evidence="14">Carbon 2 of the heme B porphyrin ring is defined according to the Fischer nomenclature.</text>
</comment>
<dbReference type="PANTHER" id="PTHR43448">
    <property type="entry name" value="PROTOHEME IX FARNESYLTRANSFERASE, MITOCHONDRIAL"/>
    <property type="match status" value="1"/>
</dbReference>
<gene>
    <name evidence="14" type="primary">ctaB</name>
    <name evidence="15" type="ORF">F2P47_10135</name>
</gene>
<evidence type="ECO:0000256" key="10">
    <source>
        <dbReference type="ARBA" id="ARBA00030253"/>
    </source>
</evidence>
<dbReference type="InterPro" id="IPR044878">
    <property type="entry name" value="UbiA_sf"/>
</dbReference>
<keyword evidence="16" id="KW-1185">Reference proteome</keyword>
<proteinExistence type="inferred from homology"/>
<evidence type="ECO:0000256" key="11">
    <source>
        <dbReference type="ARBA" id="ARBA00040810"/>
    </source>
</evidence>